<dbReference type="EMBL" id="FUEG01000040">
    <property type="protein sequence ID" value="SJL17024.1"/>
    <property type="molecule type" value="Genomic_DNA"/>
</dbReference>
<keyword evidence="2" id="KW-1185">Reference proteome</keyword>
<accession>A0A284S7P5</accession>
<dbReference type="OrthoDB" id="10415355at2759"/>
<name>A0A284S7P5_ARMOS</name>
<dbReference type="Proteomes" id="UP000219338">
    <property type="component" value="Unassembled WGS sequence"/>
</dbReference>
<protein>
    <submittedName>
        <fullName evidence="1">Uncharacterized protein</fullName>
    </submittedName>
</protein>
<gene>
    <name evidence="1" type="ORF">ARMOST_20564</name>
</gene>
<proteinExistence type="predicted"/>
<dbReference type="AlphaFoldDB" id="A0A284S7P5"/>
<organism evidence="1 2">
    <name type="scientific">Armillaria ostoyae</name>
    <name type="common">Armillaria root rot fungus</name>
    <dbReference type="NCBI Taxonomy" id="47428"/>
    <lineage>
        <taxon>Eukaryota</taxon>
        <taxon>Fungi</taxon>
        <taxon>Dikarya</taxon>
        <taxon>Basidiomycota</taxon>
        <taxon>Agaricomycotina</taxon>
        <taxon>Agaricomycetes</taxon>
        <taxon>Agaricomycetidae</taxon>
        <taxon>Agaricales</taxon>
        <taxon>Marasmiineae</taxon>
        <taxon>Physalacriaceae</taxon>
        <taxon>Armillaria</taxon>
    </lineage>
</organism>
<evidence type="ECO:0000313" key="1">
    <source>
        <dbReference type="EMBL" id="SJL17024.1"/>
    </source>
</evidence>
<evidence type="ECO:0000313" key="2">
    <source>
        <dbReference type="Proteomes" id="UP000219338"/>
    </source>
</evidence>
<reference evidence="2" key="1">
    <citation type="journal article" date="2017" name="Nat. Ecol. Evol.">
        <title>Genome expansion and lineage-specific genetic innovations in the forest pathogenic fungi Armillaria.</title>
        <authorList>
            <person name="Sipos G."/>
            <person name="Prasanna A.N."/>
            <person name="Walter M.C."/>
            <person name="O'Connor E."/>
            <person name="Balint B."/>
            <person name="Krizsan K."/>
            <person name="Kiss B."/>
            <person name="Hess J."/>
            <person name="Varga T."/>
            <person name="Slot J."/>
            <person name="Riley R."/>
            <person name="Boka B."/>
            <person name="Rigling D."/>
            <person name="Barry K."/>
            <person name="Lee J."/>
            <person name="Mihaltcheva S."/>
            <person name="LaButti K."/>
            <person name="Lipzen A."/>
            <person name="Waldron R."/>
            <person name="Moloney N.M."/>
            <person name="Sperisen C."/>
            <person name="Kredics L."/>
            <person name="Vagvoelgyi C."/>
            <person name="Patrignani A."/>
            <person name="Fitzpatrick D."/>
            <person name="Nagy I."/>
            <person name="Doyle S."/>
            <person name="Anderson J.B."/>
            <person name="Grigoriev I.V."/>
            <person name="Gueldener U."/>
            <person name="Muensterkoetter M."/>
            <person name="Nagy L.G."/>
        </authorList>
    </citation>
    <scope>NUCLEOTIDE SEQUENCE [LARGE SCALE GENOMIC DNA]</scope>
    <source>
        <strain evidence="2">C18/9</strain>
    </source>
</reference>
<sequence length="106" mass="11892">MPFEQGKDSQCACRPHFSTFSHQMDFLLTLCLPRFTCSVSVDLVLDFVPMLKLSLPPLISGLEERGLSSPSLRQSTVNTSSPKMSFGDWAAMFLYLERLYPLLTVA</sequence>